<dbReference type="AlphaFoldDB" id="A0A3A1PK49"/>
<dbReference type="EC" id="3.1.3.12" evidence="4"/>
<dbReference type="InterPro" id="IPR044651">
    <property type="entry name" value="OTSB-like"/>
</dbReference>
<dbReference type="NCBIfam" id="TIGR01484">
    <property type="entry name" value="HAD-SF-IIB"/>
    <property type="match status" value="1"/>
</dbReference>
<proteinExistence type="inferred from homology"/>
<evidence type="ECO:0000256" key="4">
    <source>
        <dbReference type="RuleBase" id="RU361117"/>
    </source>
</evidence>
<comment type="caution">
    <text evidence="5">The sequence shown here is derived from an EMBL/GenBank/DDBJ whole genome shotgun (WGS) entry which is preliminary data.</text>
</comment>
<keyword evidence="6" id="KW-1185">Reference proteome</keyword>
<dbReference type="Gene3D" id="3.40.50.1000">
    <property type="entry name" value="HAD superfamily/HAD-like"/>
    <property type="match status" value="1"/>
</dbReference>
<dbReference type="PANTHER" id="PTHR43768:SF3">
    <property type="entry name" value="TREHALOSE 6-PHOSPHATE PHOSPHATASE"/>
    <property type="match status" value="1"/>
</dbReference>
<dbReference type="InterPro" id="IPR023214">
    <property type="entry name" value="HAD_sf"/>
</dbReference>
<protein>
    <recommendedName>
        <fullName evidence="4">Trehalose 6-phosphate phosphatase</fullName>
        <ecNumber evidence="4">3.1.3.12</ecNumber>
    </recommendedName>
</protein>
<name>A0A3A1PK49_9SPHN</name>
<comment type="similarity">
    <text evidence="2 4">Belongs to the trehalose phosphatase family.</text>
</comment>
<accession>A0A3A1PK49</accession>
<dbReference type="GO" id="GO:0004805">
    <property type="term" value="F:trehalose-phosphatase activity"/>
    <property type="evidence" value="ECO:0007669"/>
    <property type="project" value="UniProtKB-EC"/>
</dbReference>
<dbReference type="OrthoDB" id="9814913at2"/>
<gene>
    <name evidence="5" type="primary">otsB</name>
    <name evidence="5" type="ORF">D2V17_00595</name>
</gene>
<dbReference type="GO" id="GO:0046872">
    <property type="term" value="F:metal ion binding"/>
    <property type="evidence" value="ECO:0007669"/>
    <property type="project" value="UniProtKB-KW"/>
</dbReference>
<keyword evidence="4" id="KW-0479">Metal-binding</keyword>
<evidence type="ECO:0000256" key="1">
    <source>
        <dbReference type="ARBA" id="ARBA00005199"/>
    </source>
</evidence>
<dbReference type="PANTHER" id="PTHR43768">
    <property type="entry name" value="TREHALOSE 6-PHOSPHATE PHOSPHATASE"/>
    <property type="match status" value="1"/>
</dbReference>
<dbReference type="SUPFAM" id="SSF56784">
    <property type="entry name" value="HAD-like"/>
    <property type="match status" value="1"/>
</dbReference>
<dbReference type="Proteomes" id="UP000265366">
    <property type="component" value="Unassembled WGS sequence"/>
</dbReference>
<dbReference type="InterPro" id="IPR006379">
    <property type="entry name" value="HAD-SF_hydro_IIB"/>
</dbReference>
<evidence type="ECO:0000256" key="3">
    <source>
        <dbReference type="ARBA" id="ARBA00022801"/>
    </source>
</evidence>
<reference evidence="5 6" key="1">
    <citation type="submission" date="2018-08" db="EMBL/GenBank/DDBJ databases">
        <title>Erythrobacter zhengii sp.nov., a bacterium isolated from deep-sea sediment.</title>
        <authorList>
            <person name="Fang C."/>
            <person name="Wu Y.-H."/>
            <person name="Sun C."/>
            <person name="Wang H."/>
            <person name="Cheng H."/>
            <person name="Meng F.-X."/>
            <person name="Wang C.-S."/>
            <person name="Xu X.-W."/>
        </authorList>
    </citation>
    <scope>NUCLEOTIDE SEQUENCE [LARGE SCALE GENOMIC DNA]</scope>
    <source>
        <strain evidence="5 6">CCTCC AB 2015396</strain>
    </source>
</reference>
<keyword evidence="3 4" id="KW-0378">Hydrolase</keyword>
<dbReference type="UniPathway" id="UPA00299"/>
<organism evidence="5 6">
    <name type="scientific">Aurantiacibacter xanthus</name>
    <dbReference type="NCBI Taxonomy" id="1784712"/>
    <lineage>
        <taxon>Bacteria</taxon>
        <taxon>Pseudomonadati</taxon>
        <taxon>Pseudomonadota</taxon>
        <taxon>Alphaproteobacteria</taxon>
        <taxon>Sphingomonadales</taxon>
        <taxon>Erythrobacteraceae</taxon>
        <taxon>Aurantiacibacter</taxon>
    </lineage>
</organism>
<dbReference type="EMBL" id="QXFM01000004">
    <property type="protein sequence ID" value="RIV93350.1"/>
    <property type="molecule type" value="Genomic_DNA"/>
</dbReference>
<comment type="pathway">
    <text evidence="1 4">Glycan biosynthesis; trehalose biosynthesis.</text>
</comment>
<evidence type="ECO:0000313" key="6">
    <source>
        <dbReference type="Proteomes" id="UP000265366"/>
    </source>
</evidence>
<dbReference type="GO" id="GO:0005992">
    <property type="term" value="P:trehalose biosynthetic process"/>
    <property type="evidence" value="ECO:0007669"/>
    <property type="project" value="UniProtKB-UniPathway"/>
</dbReference>
<comment type="catalytic activity">
    <reaction evidence="4">
        <text>alpha,alpha-trehalose 6-phosphate + H2O = alpha,alpha-trehalose + phosphate</text>
        <dbReference type="Rhea" id="RHEA:23420"/>
        <dbReference type="ChEBI" id="CHEBI:15377"/>
        <dbReference type="ChEBI" id="CHEBI:16551"/>
        <dbReference type="ChEBI" id="CHEBI:43474"/>
        <dbReference type="ChEBI" id="CHEBI:58429"/>
        <dbReference type="EC" id="3.1.3.12"/>
    </reaction>
</comment>
<evidence type="ECO:0000256" key="2">
    <source>
        <dbReference type="ARBA" id="ARBA00008770"/>
    </source>
</evidence>
<dbReference type="NCBIfam" id="TIGR00685">
    <property type="entry name" value="T6PP"/>
    <property type="match status" value="1"/>
</dbReference>
<dbReference type="InterPro" id="IPR036412">
    <property type="entry name" value="HAD-like_sf"/>
</dbReference>
<dbReference type="InterPro" id="IPR003337">
    <property type="entry name" value="Trehalose_PPase"/>
</dbReference>
<dbReference type="Gene3D" id="3.30.70.1020">
    <property type="entry name" value="Trehalose-6-phosphate phosphatase related protein, domain 2"/>
    <property type="match status" value="1"/>
</dbReference>
<dbReference type="Pfam" id="PF02358">
    <property type="entry name" value="Trehalose_PPase"/>
    <property type="match status" value="1"/>
</dbReference>
<dbReference type="RefSeq" id="WP_119591210.1">
    <property type="nucleotide sequence ID" value="NZ_QXFM01000004.1"/>
</dbReference>
<sequence>MRGVDGDPRQAALPAPPSLRDLSDSGLLALFLDFDGTLVDLAPGPDQIVVPPWLVAALNALSERLAGRLALVSGRAIVDLEKHLGPLALARAGSHGADCRLADGTVLGAAPTGLSAAALAELAAFAEAEGFVREDKPHGGALHYRHDPALEAKGLAFAETFAARHGLGVKRGKCVIEFVASGADKGWAVAALMAERPFAGATPVFVGDDVTDEDGFRAAGNLGGFGVLVGDRKGTQARYGLDRPADVYRWLEIE</sequence>
<evidence type="ECO:0000313" key="5">
    <source>
        <dbReference type="EMBL" id="RIV93350.1"/>
    </source>
</evidence>
<keyword evidence="4" id="KW-0460">Magnesium</keyword>
<comment type="function">
    <text evidence="4">Removes the phosphate from trehalose 6-phosphate to produce free trehalose.</text>
</comment>
<comment type="cofactor">
    <cofactor evidence="4">
        <name>Mg(2+)</name>
        <dbReference type="ChEBI" id="CHEBI:18420"/>
    </cofactor>
</comment>